<keyword evidence="1" id="KW-0812">Transmembrane</keyword>
<dbReference type="PANTHER" id="PTHR33741">
    <property type="entry name" value="TRANSMEMBRANE PROTEIN DDB_G0269096-RELATED"/>
    <property type="match status" value="1"/>
</dbReference>
<organism evidence="3 4">
    <name type="scientific">Carboxydocella sporoproducens DSM 16521</name>
    <dbReference type="NCBI Taxonomy" id="1121270"/>
    <lineage>
        <taxon>Bacteria</taxon>
        <taxon>Bacillati</taxon>
        <taxon>Bacillota</taxon>
        <taxon>Clostridia</taxon>
        <taxon>Eubacteriales</taxon>
        <taxon>Clostridiales Family XVI. Incertae Sedis</taxon>
        <taxon>Carboxydocella</taxon>
    </lineage>
</organism>
<feature type="transmembrane region" description="Helical" evidence="1">
    <location>
        <begin position="78"/>
        <end position="96"/>
    </location>
</feature>
<dbReference type="AlphaFoldDB" id="A0A1T4QZA3"/>
<dbReference type="EMBL" id="FUXM01000023">
    <property type="protein sequence ID" value="SKA09053.1"/>
    <property type="molecule type" value="Genomic_DNA"/>
</dbReference>
<keyword evidence="1" id="KW-1133">Transmembrane helix</keyword>
<dbReference type="OrthoDB" id="9811720at2"/>
<dbReference type="RefSeq" id="WP_078665898.1">
    <property type="nucleotide sequence ID" value="NZ_FUXM01000023.1"/>
</dbReference>
<evidence type="ECO:0000313" key="4">
    <source>
        <dbReference type="Proteomes" id="UP000189933"/>
    </source>
</evidence>
<dbReference type="Proteomes" id="UP000189933">
    <property type="component" value="Unassembled WGS sequence"/>
</dbReference>
<evidence type="ECO:0000256" key="1">
    <source>
        <dbReference type="SAM" id="Phobius"/>
    </source>
</evidence>
<feature type="transmembrane region" description="Helical" evidence="1">
    <location>
        <begin position="116"/>
        <end position="134"/>
    </location>
</feature>
<sequence>MERKRQLAHLLGGGIAMFVLLFLTKNQGFSLAAPSFGASAMLIFALGKGQPAEGKNAFWGQVLSALAGVTTAKILGTTWYAVAIAVFLAFLVMLVTDTFHPPGGATAFLACDTGQGWWFVLLPVASGIGIMLLIRYISYRLTELIPESRVEVEEG</sequence>
<evidence type="ECO:0000259" key="2">
    <source>
        <dbReference type="Pfam" id="PF04982"/>
    </source>
</evidence>
<protein>
    <submittedName>
        <fullName evidence="3">HPP family protein</fullName>
    </submittedName>
</protein>
<feature type="domain" description="HPP transmembrane region" evidence="2">
    <location>
        <begin position="5"/>
        <end position="141"/>
    </location>
</feature>
<proteinExistence type="predicted"/>
<feature type="transmembrane region" description="Helical" evidence="1">
    <location>
        <begin position="7"/>
        <end position="23"/>
    </location>
</feature>
<accession>A0A1T4QZA3</accession>
<dbReference type="InterPro" id="IPR007065">
    <property type="entry name" value="HPP"/>
</dbReference>
<keyword evidence="4" id="KW-1185">Reference proteome</keyword>
<feature type="transmembrane region" description="Helical" evidence="1">
    <location>
        <begin position="29"/>
        <end position="47"/>
    </location>
</feature>
<dbReference type="InterPro" id="IPR058581">
    <property type="entry name" value="TM_HPP"/>
</dbReference>
<name>A0A1T4QZA3_9FIRM</name>
<reference evidence="4" key="1">
    <citation type="submission" date="2017-02" db="EMBL/GenBank/DDBJ databases">
        <authorList>
            <person name="Varghese N."/>
            <person name="Submissions S."/>
        </authorList>
    </citation>
    <scope>NUCLEOTIDE SEQUENCE [LARGE SCALE GENOMIC DNA]</scope>
    <source>
        <strain evidence="4">DSM 16521</strain>
    </source>
</reference>
<keyword evidence="1" id="KW-0472">Membrane</keyword>
<gene>
    <name evidence="3" type="ORF">SAMN02745885_01864</name>
</gene>
<evidence type="ECO:0000313" key="3">
    <source>
        <dbReference type="EMBL" id="SKA09053.1"/>
    </source>
</evidence>
<dbReference type="PANTHER" id="PTHR33741:SF5">
    <property type="entry name" value="TRANSMEMBRANE PROTEIN DDB_G0269096-RELATED"/>
    <property type="match status" value="1"/>
</dbReference>
<dbReference type="Pfam" id="PF04982">
    <property type="entry name" value="TM_HPP"/>
    <property type="match status" value="1"/>
</dbReference>